<comment type="similarity">
    <text evidence="1">Belongs to the prokaryotic/mitochondrial release factor family.</text>
</comment>
<evidence type="ECO:0000313" key="2">
    <source>
        <dbReference type="EMBL" id="VDN63154.1"/>
    </source>
</evidence>
<organism evidence="2">
    <name type="scientific">Ectopseudomonas oleovorans</name>
    <name type="common">Pseudomonas oleovorans</name>
    <dbReference type="NCBI Taxonomy" id="301"/>
    <lineage>
        <taxon>Bacteria</taxon>
        <taxon>Pseudomonadati</taxon>
        <taxon>Pseudomonadota</taxon>
        <taxon>Gammaproteobacteria</taxon>
        <taxon>Pseudomonadales</taxon>
        <taxon>Pseudomonadaceae</taxon>
        <taxon>Ectopseudomonas</taxon>
    </lineage>
</organism>
<reference evidence="2" key="1">
    <citation type="submission" date="2018-11" db="EMBL/GenBank/DDBJ databases">
        <authorList>
            <consortium name="Genoscope - CEA"/>
            <person name="William W."/>
        </authorList>
    </citation>
    <scope>NUCLEOTIDE SEQUENCE [LARGE SCALE GENOMIC DNA]</scope>
    <source>
        <strain evidence="2">T9AD</strain>
    </source>
</reference>
<evidence type="ECO:0000256" key="1">
    <source>
        <dbReference type="ARBA" id="ARBA00010835"/>
    </source>
</evidence>
<dbReference type="PROSITE" id="PS00745">
    <property type="entry name" value="RF_PROK_I"/>
    <property type="match status" value="1"/>
</dbReference>
<proteinExistence type="inferred from homology"/>
<sequence length="205" mass="22387">MLLLQLSAGQGPAECALAVAKAVPILHREATVLKVRLQLLEEETGPRPGTLRSVLLGLHGEQGKALAAAWSGTMQWVCPSPFRAGYGRKNWFFSGTLYELPEALPNSQVRFETLRASGAGGQHVNTTDSAVRATHLATGISVKVQNERSQHANKRIALMLLAKRLKDLGEQASNTARAERRLQHHQLERGNAIRSFHGPGFDERS</sequence>
<dbReference type="OrthoDB" id="9815709at2"/>
<dbReference type="InterPro" id="IPR045853">
    <property type="entry name" value="Pep_chain_release_fac_I_sf"/>
</dbReference>
<dbReference type="NCBIfam" id="TIGR03072">
    <property type="entry name" value="release_prfH"/>
    <property type="match status" value="1"/>
</dbReference>
<dbReference type="InterPro" id="IPR050057">
    <property type="entry name" value="Prokaryotic/Mito_RF"/>
</dbReference>
<accession>A0A653B3J2</accession>
<dbReference type="InterPro" id="IPR000352">
    <property type="entry name" value="Pep_chain_release_fac_I"/>
</dbReference>
<dbReference type="Gene3D" id="3.30.70.1660">
    <property type="match status" value="1"/>
</dbReference>
<dbReference type="Gene3D" id="3.30.160.20">
    <property type="match status" value="1"/>
</dbReference>
<dbReference type="GO" id="GO:0003747">
    <property type="term" value="F:translation release factor activity"/>
    <property type="evidence" value="ECO:0007669"/>
    <property type="project" value="InterPro"/>
</dbReference>
<dbReference type="AlphaFoldDB" id="A0A653B3J2"/>
<dbReference type="SUPFAM" id="SSF75620">
    <property type="entry name" value="Release factor"/>
    <property type="match status" value="1"/>
</dbReference>
<gene>
    <name evidence="2" type="primary">prfH</name>
    <name evidence="2" type="ORF">POT9AD_2179</name>
</gene>
<dbReference type="PANTHER" id="PTHR43804:SF9">
    <property type="entry name" value="PEPTIDE CHAIN RELEASE FACTOR HOMOLOG-RELATED"/>
    <property type="match status" value="1"/>
</dbReference>
<protein>
    <submittedName>
        <fullName evidence="2">Putative peptide chain release factor</fullName>
    </submittedName>
</protein>
<dbReference type="InterPro" id="IPR017509">
    <property type="entry name" value="PrfH"/>
</dbReference>
<name>A0A653B3J2_ECTOL</name>
<dbReference type="EMBL" id="LR130779">
    <property type="protein sequence ID" value="VDN63154.1"/>
    <property type="molecule type" value="Genomic_DNA"/>
</dbReference>
<dbReference type="PANTHER" id="PTHR43804">
    <property type="entry name" value="LD18447P"/>
    <property type="match status" value="1"/>
</dbReference>
<dbReference type="Pfam" id="PF00472">
    <property type="entry name" value="RF-1"/>
    <property type="match status" value="1"/>
</dbReference>